<dbReference type="Proteomes" id="UP000218387">
    <property type="component" value="Chromosome"/>
</dbReference>
<organism evidence="9 10">
    <name type="scientific">Eubacterium maltosivorans</name>
    <dbReference type="NCBI Taxonomy" id="2041044"/>
    <lineage>
        <taxon>Bacteria</taxon>
        <taxon>Bacillati</taxon>
        <taxon>Bacillota</taxon>
        <taxon>Clostridia</taxon>
        <taxon>Eubacteriales</taxon>
        <taxon>Eubacteriaceae</taxon>
        <taxon>Eubacterium</taxon>
    </lineage>
</organism>
<keyword evidence="3" id="KW-0229">DNA integration</keyword>
<dbReference type="InterPro" id="IPR011010">
    <property type="entry name" value="DNA_brk_join_enz"/>
</dbReference>
<dbReference type="PROSITE" id="PS51900">
    <property type="entry name" value="CB"/>
    <property type="match status" value="1"/>
</dbReference>
<evidence type="ECO:0000313" key="10">
    <source>
        <dbReference type="Proteomes" id="UP000218387"/>
    </source>
</evidence>
<dbReference type="InterPro" id="IPR004107">
    <property type="entry name" value="Integrase_SAM-like_N"/>
</dbReference>
<evidence type="ECO:0000256" key="5">
    <source>
        <dbReference type="ARBA" id="ARBA00023172"/>
    </source>
</evidence>
<dbReference type="InterPro" id="IPR010998">
    <property type="entry name" value="Integrase_recombinase_N"/>
</dbReference>
<accession>A0A4V1GLU2</accession>
<dbReference type="Pfam" id="PF14659">
    <property type="entry name" value="Phage_int_SAM_3"/>
    <property type="match status" value="1"/>
</dbReference>
<dbReference type="InterPro" id="IPR050090">
    <property type="entry name" value="Tyrosine_recombinase_XerCD"/>
</dbReference>
<dbReference type="InterPro" id="IPR013762">
    <property type="entry name" value="Integrase-like_cat_sf"/>
</dbReference>
<feature type="domain" description="Tyr recombinase" evidence="7">
    <location>
        <begin position="100"/>
        <end position="297"/>
    </location>
</feature>
<dbReference type="PANTHER" id="PTHR30349">
    <property type="entry name" value="PHAGE INTEGRASE-RELATED"/>
    <property type="match status" value="1"/>
</dbReference>
<evidence type="ECO:0000256" key="4">
    <source>
        <dbReference type="ARBA" id="ARBA00023125"/>
    </source>
</evidence>
<dbReference type="InterPro" id="IPR044068">
    <property type="entry name" value="CB"/>
</dbReference>
<dbReference type="KEGG" id="emt:CPZ25_006425"/>
<evidence type="ECO:0000256" key="3">
    <source>
        <dbReference type="ARBA" id="ARBA00022908"/>
    </source>
</evidence>
<dbReference type="RefSeq" id="WP_096919999.1">
    <property type="nucleotide sequence ID" value="NZ_CP029487.1"/>
</dbReference>
<dbReference type="GO" id="GO:0015074">
    <property type="term" value="P:DNA integration"/>
    <property type="evidence" value="ECO:0007669"/>
    <property type="project" value="UniProtKB-KW"/>
</dbReference>
<dbReference type="EMBL" id="CP029487">
    <property type="protein sequence ID" value="QCT70976.1"/>
    <property type="molecule type" value="Genomic_DNA"/>
</dbReference>
<keyword evidence="5" id="KW-0233">DNA recombination</keyword>
<evidence type="ECO:0000259" key="8">
    <source>
        <dbReference type="PROSITE" id="PS51900"/>
    </source>
</evidence>
<protein>
    <submittedName>
        <fullName evidence="9">Site-specific integrase</fullName>
    </submittedName>
</protein>
<evidence type="ECO:0000259" key="7">
    <source>
        <dbReference type="PROSITE" id="PS51898"/>
    </source>
</evidence>
<dbReference type="GO" id="GO:0003677">
    <property type="term" value="F:DNA binding"/>
    <property type="evidence" value="ECO:0007669"/>
    <property type="project" value="UniProtKB-UniRule"/>
</dbReference>
<comment type="similarity">
    <text evidence="2">Belongs to the 'phage' integrase family.</text>
</comment>
<dbReference type="InterPro" id="IPR002104">
    <property type="entry name" value="Integrase_catalytic"/>
</dbReference>
<name>A0A4V1GLU2_EUBML</name>
<feature type="domain" description="Core-binding (CB)" evidence="8">
    <location>
        <begin position="1"/>
        <end position="82"/>
    </location>
</feature>
<gene>
    <name evidence="9" type="ORF">CPZ25_006425</name>
</gene>
<dbReference type="Gene3D" id="1.10.443.10">
    <property type="entry name" value="Intergrase catalytic core"/>
    <property type="match status" value="1"/>
</dbReference>
<dbReference type="SUPFAM" id="SSF56349">
    <property type="entry name" value="DNA breaking-rejoining enzymes"/>
    <property type="match status" value="1"/>
</dbReference>
<reference evidence="9 10" key="1">
    <citation type="submission" date="2018-05" db="EMBL/GenBank/DDBJ databases">
        <title>Genome comparison of Eubacterium sp.</title>
        <authorList>
            <person name="Feng Y."/>
            <person name="Sanchez-Andrea I."/>
            <person name="Stams A.J.M."/>
            <person name="De Vos W.M."/>
        </authorList>
    </citation>
    <scope>NUCLEOTIDE SEQUENCE [LARGE SCALE GENOMIC DNA]</scope>
    <source>
        <strain evidence="9 10">YI</strain>
    </source>
</reference>
<dbReference type="Gene3D" id="1.10.150.130">
    <property type="match status" value="1"/>
</dbReference>
<dbReference type="Pfam" id="PF00589">
    <property type="entry name" value="Phage_integrase"/>
    <property type="match status" value="1"/>
</dbReference>
<dbReference type="AlphaFoldDB" id="A0A4V1GLU2"/>
<dbReference type="GO" id="GO:0006310">
    <property type="term" value="P:DNA recombination"/>
    <property type="evidence" value="ECO:0007669"/>
    <property type="project" value="UniProtKB-KW"/>
</dbReference>
<keyword evidence="4 6" id="KW-0238">DNA-binding</keyword>
<proteinExistence type="inferred from homology"/>
<evidence type="ECO:0000313" key="9">
    <source>
        <dbReference type="EMBL" id="QCT70976.1"/>
    </source>
</evidence>
<dbReference type="CDD" id="cd01189">
    <property type="entry name" value="INT_ICEBs1_C_like"/>
    <property type="match status" value="1"/>
</dbReference>
<comment type="function">
    <text evidence="1">Site-specific tyrosine recombinase, which acts by catalyzing the cutting and rejoining of the recombining DNA molecules.</text>
</comment>
<evidence type="ECO:0000256" key="6">
    <source>
        <dbReference type="PROSITE-ProRule" id="PRU01248"/>
    </source>
</evidence>
<evidence type="ECO:0000256" key="2">
    <source>
        <dbReference type="ARBA" id="ARBA00008857"/>
    </source>
</evidence>
<dbReference type="PROSITE" id="PS51898">
    <property type="entry name" value="TYR_RECOMBINASE"/>
    <property type="match status" value="1"/>
</dbReference>
<dbReference type="PANTHER" id="PTHR30349:SF64">
    <property type="entry name" value="PROPHAGE INTEGRASE INTD-RELATED"/>
    <property type="match status" value="1"/>
</dbReference>
<evidence type="ECO:0000256" key="1">
    <source>
        <dbReference type="ARBA" id="ARBA00003283"/>
    </source>
</evidence>
<sequence>MKEEQSFGQWVAGRKISARPTSLKTYKSYEQAHLLPFFGDMPLRAISRKKIRKFKKHLSKKLAPKTVKDILSYLKTILKAAEKKGYLKSPKMPKVRVQAKEKEILDRRSQQALSERVRQSQNPQDMAVYISLTLGLRIGEVLGLRIKDIDLEGGVLRVRKNRQRVYDPQTSRYPVVSLSPKTKSSIRDIPLAASVKAVLAHFLENRDHRPKKPLITGKNGRPCDTRTVQRHFAGLKKELGLSPKLTFHSLRHSFATRALEAGAEMNTLSAFLGHASVSFTLSRYGHCVTAQKREQMEKIASCF</sequence>
<keyword evidence="10" id="KW-1185">Reference proteome</keyword>